<evidence type="ECO:0000259" key="31">
    <source>
        <dbReference type="Pfam" id="PF01930"/>
    </source>
</evidence>
<feature type="compositionally biased region" description="Basic and acidic residues" evidence="30">
    <location>
        <begin position="273"/>
        <end position="285"/>
    </location>
</feature>
<keyword evidence="14" id="KW-0255">Endonuclease</keyword>
<dbReference type="GO" id="GO:0016787">
    <property type="term" value="F:hydrolase activity"/>
    <property type="evidence" value="ECO:0007669"/>
    <property type="project" value="UniProtKB-KW"/>
</dbReference>
<dbReference type="GO" id="GO:0005524">
    <property type="term" value="F:ATP binding"/>
    <property type="evidence" value="ECO:0007669"/>
    <property type="project" value="UniProtKB-KW"/>
</dbReference>
<evidence type="ECO:0000256" key="10">
    <source>
        <dbReference type="ARBA" id="ARBA00022705"/>
    </source>
</evidence>
<dbReference type="InterPro" id="IPR011604">
    <property type="entry name" value="PDDEXK-like_dom_sf"/>
</dbReference>
<comment type="similarity">
    <text evidence="5">Belongs to the NPR3 family.</text>
</comment>
<evidence type="ECO:0000256" key="4">
    <source>
        <dbReference type="ARBA" id="ARBA00007913"/>
    </source>
</evidence>
<evidence type="ECO:0000256" key="15">
    <source>
        <dbReference type="ARBA" id="ARBA00022763"/>
    </source>
</evidence>
<evidence type="ECO:0000256" key="2">
    <source>
        <dbReference type="ARBA" id="ARBA00004123"/>
    </source>
</evidence>
<evidence type="ECO:0000256" key="29">
    <source>
        <dbReference type="ARBA" id="ARBA00047995"/>
    </source>
</evidence>
<dbReference type="CDD" id="cd22318">
    <property type="entry name" value="DNA2_N-like"/>
    <property type="match status" value="1"/>
</dbReference>
<reference evidence="37 38" key="1">
    <citation type="submission" date="2018-02" db="EMBL/GenBank/DDBJ databases">
        <title>Draft genome sequences of Elsinoe sp., causing black scab on jojoba.</title>
        <authorList>
            <person name="Stodart B."/>
            <person name="Jeffress S."/>
            <person name="Ash G."/>
            <person name="Arun Chinnappa K."/>
        </authorList>
    </citation>
    <scope>NUCLEOTIDE SEQUENCE [LARGE SCALE GENOMIC DNA]</scope>
    <source>
        <strain evidence="37 38">Hillstone_2</strain>
    </source>
</reference>
<dbReference type="Pfam" id="PF13087">
    <property type="entry name" value="AAA_12"/>
    <property type="match status" value="1"/>
</dbReference>
<feature type="domain" description="DNA2 rift barrel" evidence="35">
    <location>
        <begin position="956"/>
        <end position="1047"/>
    </location>
</feature>
<feature type="compositionally biased region" description="Polar residues" evidence="30">
    <location>
        <begin position="340"/>
        <end position="356"/>
    </location>
</feature>
<feature type="domain" description="DNA2/NAM7 helicase helicase" evidence="33">
    <location>
        <begin position="1255"/>
        <end position="1320"/>
    </location>
</feature>
<dbReference type="GO" id="GO:0034198">
    <property type="term" value="P:cellular response to amino acid starvation"/>
    <property type="evidence" value="ECO:0007669"/>
    <property type="project" value="TreeGrafter"/>
</dbReference>
<dbReference type="GO" id="GO:0003677">
    <property type="term" value="F:DNA binding"/>
    <property type="evidence" value="ECO:0007669"/>
    <property type="project" value="UniProtKB-KW"/>
</dbReference>
<evidence type="ECO:0000256" key="25">
    <source>
        <dbReference type="ARBA" id="ARBA00023268"/>
    </source>
</evidence>
<dbReference type="CDD" id="cd18808">
    <property type="entry name" value="SF1_C_Upf1"/>
    <property type="match status" value="1"/>
</dbReference>
<feature type="compositionally biased region" description="Low complexity" evidence="30">
    <location>
        <begin position="1741"/>
        <end position="1761"/>
    </location>
</feature>
<accession>A0A4U7AYH8</accession>
<feature type="compositionally biased region" description="Gly residues" evidence="30">
    <location>
        <begin position="1777"/>
        <end position="1795"/>
    </location>
</feature>
<dbReference type="Pfam" id="PF24064">
    <property type="entry name" value="HTH_NPRL3"/>
    <property type="match status" value="1"/>
</dbReference>
<dbReference type="Pfam" id="PF13086">
    <property type="entry name" value="AAA_11"/>
    <property type="match status" value="2"/>
</dbReference>
<evidence type="ECO:0000256" key="27">
    <source>
        <dbReference type="ARBA" id="ARBA00030028"/>
    </source>
</evidence>
<dbReference type="InterPro" id="IPR041679">
    <property type="entry name" value="DNA2/NAM7-like_C"/>
</dbReference>
<keyword evidence="10" id="KW-0235">DNA replication</keyword>
<keyword evidence="13" id="KW-0547">Nucleotide-binding</keyword>
<feature type="region of interest" description="Disordered" evidence="30">
    <location>
        <begin position="1"/>
        <end position="47"/>
    </location>
</feature>
<evidence type="ECO:0000256" key="6">
    <source>
        <dbReference type="ARBA" id="ARBA00012551"/>
    </source>
</evidence>
<dbReference type="Gene3D" id="3.90.320.10">
    <property type="match status" value="1"/>
</dbReference>
<feature type="domain" description="GATOR1 complex protein NPRL3 C-terminal HTH" evidence="36">
    <location>
        <begin position="2424"/>
        <end position="2484"/>
    </location>
</feature>
<evidence type="ECO:0000259" key="35">
    <source>
        <dbReference type="Pfam" id="PF21123"/>
    </source>
</evidence>
<dbReference type="EMBL" id="PTQR01000067">
    <property type="protein sequence ID" value="TKX22335.1"/>
    <property type="molecule type" value="Genomic_DNA"/>
</dbReference>
<dbReference type="GO" id="GO:0010508">
    <property type="term" value="P:positive regulation of autophagy"/>
    <property type="evidence" value="ECO:0007669"/>
    <property type="project" value="TreeGrafter"/>
</dbReference>
<dbReference type="PANTHER" id="PTHR13153">
    <property type="entry name" value="CGTHBA PROTEIN -14 GENE PROTEIN"/>
    <property type="match status" value="1"/>
</dbReference>
<evidence type="ECO:0000313" key="37">
    <source>
        <dbReference type="EMBL" id="TKX22335.1"/>
    </source>
</evidence>
<evidence type="ECO:0000256" key="24">
    <source>
        <dbReference type="ARBA" id="ARBA00023242"/>
    </source>
</evidence>
<feature type="region of interest" description="Disordered" evidence="30">
    <location>
        <begin position="232"/>
        <end position="356"/>
    </location>
</feature>
<protein>
    <recommendedName>
        <fullName evidence="8">DNA replication ATP-dependent helicase/nuclease DNA2</fullName>
        <ecNumber evidence="6">3.6.4.12</ecNumber>
    </recommendedName>
    <alternativeName>
        <fullName evidence="28">DNA replication ATP-dependent helicase-like homolog</fullName>
    </alternativeName>
    <alternativeName>
        <fullName evidence="7">Nitrogen permease regulator 3</fullName>
    </alternativeName>
    <alternativeName>
        <fullName evidence="27">Required for meiotic nuclear division protein 11</fullName>
    </alternativeName>
</protein>
<evidence type="ECO:0000259" key="33">
    <source>
        <dbReference type="Pfam" id="PF13086"/>
    </source>
</evidence>
<keyword evidence="21" id="KW-0238">DNA-binding</keyword>
<feature type="domain" description="DUF83" evidence="31">
    <location>
        <begin position="796"/>
        <end position="894"/>
    </location>
</feature>
<dbReference type="Pfam" id="PF08696">
    <property type="entry name" value="Dna2"/>
    <property type="match status" value="1"/>
</dbReference>
<dbReference type="GO" id="GO:0006281">
    <property type="term" value="P:DNA repair"/>
    <property type="evidence" value="ECO:0007669"/>
    <property type="project" value="UniProtKB-KW"/>
</dbReference>
<dbReference type="Pfam" id="PF03666">
    <property type="entry name" value="NPR3"/>
    <property type="match status" value="1"/>
</dbReference>
<feature type="compositionally biased region" description="Basic and acidic residues" evidence="30">
    <location>
        <begin position="2314"/>
        <end position="2329"/>
    </location>
</feature>
<feature type="region of interest" description="Disordered" evidence="30">
    <location>
        <begin position="465"/>
        <end position="486"/>
    </location>
</feature>
<feature type="compositionally biased region" description="Basic residues" evidence="30">
    <location>
        <begin position="1629"/>
        <end position="1638"/>
    </location>
</feature>
<dbReference type="InterPro" id="IPR056603">
    <property type="entry name" value="HTH_NPRL3"/>
</dbReference>
<evidence type="ECO:0000256" key="19">
    <source>
        <dbReference type="ARBA" id="ARBA00023004"/>
    </source>
</evidence>
<comment type="cofactor">
    <cofactor evidence="1">
        <name>[4Fe-4S] cluster</name>
        <dbReference type="ChEBI" id="CHEBI:49883"/>
    </cofactor>
</comment>
<dbReference type="InterPro" id="IPR027417">
    <property type="entry name" value="P-loop_NTPase"/>
</dbReference>
<dbReference type="InterPro" id="IPR047187">
    <property type="entry name" value="SF1_C_Upf1"/>
</dbReference>
<feature type="region of interest" description="Disordered" evidence="30">
    <location>
        <begin position="133"/>
        <end position="177"/>
    </location>
</feature>
<feature type="domain" description="DNA2/NAM7 helicase helicase" evidence="33">
    <location>
        <begin position="1151"/>
        <end position="1239"/>
    </location>
</feature>
<comment type="caution">
    <text evidence="37">The sequence shown here is derived from an EMBL/GenBank/DDBJ whole genome shotgun (WGS) entry which is preliminary data.</text>
</comment>
<evidence type="ECO:0000256" key="22">
    <source>
        <dbReference type="ARBA" id="ARBA00023128"/>
    </source>
</evidence>
<dbReference type="PANTHER" id="PTHR13153:SF5">
    <property type="entry name" value="GATOR COMPLEX PROTEIN NPRL3"/>
    <property type="match status" value="1"/>
</dbReference>
<dbReference type="GO" id="GO:0017116">
    <property type="term" value="F:single-stranded DNA helicase activity"/>
    <property type="evidence" value="ECO:0007669"/>
    <property type="project" value="InterPro"/>
</dbReference>
<keyword evidence="16" id="KW-0378">Hydrolase</keyword>
<keyword evidence="25" id="KW-0511">Multifunctional enzyme</keyword>
<feature type="region of interest" description="Disordered" evidence="30">
    <location>
        <begin position="70"/>
        <end position="94"/>
    </location>
</feature>
<dbReference type="SUPFAM" id="SSF52540">
    <property type="entry name" value="P-loop containing nucleoside triphosphate hydrolases"/>
    <property type="match status" value="1"/>
</dbReference>
<feature type="region of interest" description="Disordered" evidence="30">
    <location>
        <begin position="1721"/>
        <end position="1848"/>
    </location>
</feature>
<dbReference type="GO" id="GO:0046872">
    <property type="term" value="F:metal ion binding"/>
    <property type="evidence" value="ECO:0007669"/>
    <property type="project" value="UniProtKB-KW"/>
</dbReference>
<evidence type="ECO:0000259" key="34">
    <source>
        <dbReference type="Pfam" id="PF13087"/>
    </source>
</evidence>
<dbReference type="Gene3D" id="3.40.50.300">
    <property type="entry name" value="P-loop containing nucleotide triphosphate hydrolases"/>
    <property type="match status" value="2"/>
</dbReference>
<dbReference type="InterPro" id="IPR048459">
    <property type="entry name" value="DNA2_Rift"/>
</dbReference>
<feature type="region of interest" description="Disordered" evidence="30">
    <location>
        <begin position="2344"/>
        <end position="2405"/>
    </location>
</feature>
<gene>
    <name evidence="37" type="ORF">C1H76_5443</name>
</gene>
<evidence type="ECO:0000256" key="30">
    <source>
        <dbReference type="SAM" id="MobiDB-lite"/>
    </source>
</evidence>
<dbReference type="CDD" id="cd18041">
    <property type="entry name" value="DEXXQc_DNA2"/>
    <property type="match status" value="1"/>
</dbReference>
<keyword evidence="22" id="KW-0496">Mitochondrion</keyword>
<evidence type="ECO:0000256" key="20">
    <source>
        <dbReference type="ARBA" id="ARBA00023014"/>
    </source>
</evidence>
<sequence length="2493" mass="275545">MSTRQTSFFDQNHNKKPNGYWRRPNRSYTNDRSAPFQQPTASALKPPIAASSVAKAKLDAFKLDMAPIMSPRRSQGKENTQHISSQSPTRKNHAGVGKVAAVTEGPIYLPPSTPAVRLPLADLLGNNDEVLRHSQTKEDSPELNWVTNSQHPDFTPGKRRKRAHSSSPATSSQNEASSHFICRAPLDLEHIQQALKTPKADPAADLWTRYNGSHESEDPSAAKLPSLAHLLQDSSPQSLPRTPGGSVGGLRRWASCGNEWPASKTKRRKTNRVMRDQEVQEKPVMTKETSNASRLGAMVDRVQANLARPKQPKRLQDPSSSSPLPEKGAFDDLTDLSPVNRATSRQSAGKSSQNGLQQVESVVNMDMGDNNAEESSDYGDDNIDLTELAMDEPAFPNTNETDQNVERYNDSGYQDDSLGVESEAAQEHQPAPLPTIEEESDEFGDDDDLTAEDLETAFSQIETLATQRQHASANNIPHDTRNHANIDSNSQRHHAIQPASIATHDDDDDDEFGDLDADEESFAAAEISATQAYRASGRSQASIIPTKSRKIQRYLVQKVVKGHYVDHRGFEQEEKVLLVEEEKKKSVKAITLRQSWLDTHCNPGAFVHVVGQFSKTGQITIDDAANLIIVHPDHLVSATAVADSFDCLRKAVLQDRVKATSVTSKPTVYGSLLHELFQIAMQQNRWDIEYLNSLVDELVVKYVEGLFEAGAKDTVEAVEFLTSKMPELRDWAGHFVRSAPSRTVKAQDRNGKTVGLSVTKLLDVEEHVWSPTYGLKGNIDATVEVTMEDDEGSRRLTVPFEVKTGKYQSAAHRAQTALYTLLLSDRYDVEVQYGVLYYMDNSAVSRIPAIRNELRHMVMQRNELASYVRERLSLPPMLKNEFKCGRCYAKTSCFLYHKLSEDGTPESAGVGAKFAQVVSKLRPSHQDFFKKWDELLTKEETEMFKFRRELWTMLSHEREKLGRCFSEVIIEPGSAHEDRDAQKINRFSYTFLKQNAKAGFSFTESQITVGEPIVISSEKGHFALANGYVTKVSASRIGVAVDRRLHNARIRQKGFDEERNQSFAAIMEVGKTDARSTASKDEDEGHQVVYRLDKDEFSNGMATVRNNLLAIMDDEIFRSYELRELIIENKAPVFKPSPTAYTLSGPASQMQINTDQRAAIDKIMSGQDYALVLGMPGTGKTTTIAHIIRALVARGKSVLLTSYTHTAVDNILLKLRDTSISVLRLGVQAKIHPEVQQFAKLACMPPQSIPELEEMYMTPSVVATTCLGVNHQLFHKRIFDYCIVDEASQITLPVCLGPIRMACTFVLVGDHYQLPPLVQNKEAQEGGLDISLFKLLSDRRPESVVNLEHQYRMAEEIMHLSNTLIYSGRLKCGNDAVAKRTLHIPNPSALYKFHSGGSQTASQRSALCPSTSEQCLLHKVLDPNRKAVFANTDALSHAHECLSGSRITNPYEASALHLAASSLLAQGISPSQIGIITFYRSQLSLLRQTVKGTEAEAIEMHTADKFQGRDKEVVLLSCVRSNKDGNVGELLRDWRRLNVAVTRARSKFVIVGSRNTLRGDELWRKLIDVVAGAGGLVDLDEGLIGGHVMPAVEISGTAPWEEVDKKIEVVRERQATALAESRSGANRGPQKKPVKKGKLGKDLLLKKRPSFDYRKCRPQSSDLSSSSAPFLQIPNLTSPTTPPPSHTTTTPNNAMRTTSSPPLIALLLTISTRSGPRFIFHYPPSPSLSGPTPRPTRRNSLDTSTSTSSGSDNDTTTAASSTEDDAYSIDKVSQSNGGSGSKNEGSGGRGSGSKGTSGTVRKEGKSNTSSGRRTARTLREDGPEEYLDDEEEEGLSPRKSGRRGTGVEGARAEWDDLLGYPTEGLEKLLCPGRETRKKRFEVGVGDVVFLGYPVFVREEGGWRKKKVRARRGGDGEEAEGEGKRRGESRDRLGDELAAKASFNSAGGLSEYSEAKSTSTSSGVSSNEMLMYHVVFVMHPQALEYQERVGEMYDNVVKKFAKALKYEQARSGYVWAESKKVLELKAKGKENGTPLSLLWPTIMQASHLARSMAHIYSAISASKIAHVSIGETVDIILQIPQPISTPYHPTPSNPGKPGLWLTTASMVEDDGSLSPHAALLLLQDKETILKEIESDNRELAAPLVVFIRELTPTKSLQKMAIRLSLRLPDLQYLARHLISWRRARAIPPLHVRDIYIVSPLADMRKFPEASEAYERRFPGLPSLARMLQSLSSRPLPYGYLIPSQDHKSVYMEILAWLLRGNWITQLRTFAWVRVSNDIKSKAALLAKKEEHRGSARERASKRDSTASGLSMSSLERVRTNESGNKDESATRESAVAAEFLSPLLKPVSDGNRSETGSVSSNRTTVQVSHTPGPSRLNQVSTPEPPSPFSIAGGGPGTTEDSSGAIPPLELTAQEPSLVLSPQKASPEESRWLALTRDSLPSEELRSTWGTLVNYFDGKWALEEIAAREGMKRSRVANIVARLEHEGILCIVRHW</sequence>
<comment type="function">
    <text evidence="26">Mediates inactivation of the TORC1 complex in response to amino acid starvation. Required for meiotic nuclear division.</text>
</comment>
<feature type="compositionally biased region" description="Polar residues" evidence="30">
    <location>
        <begin position="26"/>
        <end position="41"/>
    </location>
</feature>
<feature type="domain" description="DNA2/NAM7 helicase-like C-terminal" evidence="34">
    <location>
        <begin position="1328"/>
        <end position="1554"/>
    </location>
</feature>
<evidence type="ECO:0000313" key="38">
    <source>
        <dbReference type="Proteomes" id="UP000308133"/>
    </source>
</evidence>
<dbReference type="EC" id="3.6.4.12" evidence="6"/>
<comment type="catalytic activity">
    <reaction evidence="29">
        <text>ATP + H2O = ADP + phosphate + H(+)</text>
        <dbReference type="Rhea" id="RHEA:13065"/>
        <dbReference type="ChEBI" id="CHEBI:15377"/>
        <dbReference type="ChEBI" id="CHEBI:15378"/>
        <dbReference type="ChEBI" id="CHEBI:30616"/>
        <dbReference type="ChEBI" id="CHEBI:43474"/>
        <dbReference type="ChEBI" id="CHEBI:456216"/>
        <dbReference type="EC" id="3.6.4.12"/>
    </reaction>
</comment>
<feature type="compositionally biased region" description="Polar residues" evidence="30">
    <location>
        <begin position="165"/>
        <end position="177"/>
    </location>
</feature>
<dbReference type="FunFam" id="3.40.50.300:FF:000789">
    <property type="entry name" value="DNA replication ATP-dependent helicase/nuclease DNA2"/>
    <property type="match status" value="1"/>
</dbReference>
<evidence type="ECO:0000256" key="23">
    <source>
        <dbReference type="ARBA" id="ARBA00023204"/>
    </source>
</evidence>
<keyword evidence="24" id="KW-0539">Nucleus</keyword>
<dbReference type="GO" id="GO:1990130">
    <property type="term" value="C:GATOR1 complex"/>
    <property type="evidence" value="ECO:0007669"/>
    <property type="project" value="TreeGrafter"/>
</dbReference>
<feature type="region of interest" description="Disordered" evidence="30">
    <location>
        <begin position="1618"/>
        <end position="1698"/>
    </location>
</feature>
<evidence type="ECO:0000256" key="14">
    <source>
        <dbReference type="ARBA" id="ARBA00022759"/>
    </source>
</evidence>
<evidence type="ECO:0000259" key="32">
    <source>
        <dbReference type="Pfam" id="PF08696"/>
    </source>
</evidence>
<feature type="compositionally biased region" description="Acidic residues" evidence="30">
    <location>
        <begin position="1822"/>
        <end position="1834"/>
    </location>
</feature>
<feature type="region of interest" description="Disordered" evidence="30">
    <location>
        <begin position="2285"/>
        <end position="2332"/>
    </location>
</feature>
<dbReference type="GO" id="GO:0004519">
    <property type="term" value="F:endonuclease activity"/>
    <property type="evidence" value="ECO:0007669"/>
    <property type="project" value="UniProtKB-KW"/>
</dbReference>
<dbReference type="InterPro" id="IPR022765">
    <property type="entry name" value="Dna2/Cas4_DUF83"/>
</dbReference>
<evidence type="ECO:0000256" key="17">
    <source>
        <dbReference type="ARBA" id="ARBA00022806"/>
    </source>
</evidence>
<dbReference type="GO" id="GO:0038202">
    <property type="term" value="P:TORC1 signaling"/>
    <property type="evidence" value="ECO:0007669"/>
    <property type="project" value="TreeGrafter"/>
</dbReference>
<evidence type="ECO:0000256" key="16">
    <source>
        <dbReference type="ARBA" id="ARBA00022801"/>
    </source>
</evidence>
<dbReference type="FunFam" id="3.40.50.300:FF:001170">
    <property type="entry name" value="DNA replication helicase Dna2"/>
    <property type="match status" value="1"/>
</dbReference>
<keyword evidence="17" id="KW-0347">Helicase</keyword>
<feature type="compositionally biased region" description="Polar residues" evidence="30">
    <location>
        <begin position="2352"/>
        <end position="2380"/>
    </location>
</feature>
<keyword evidence="9" id="KW-0004">4Fe-4S</keyword>
<keyword evidence="18" id="KW-0067">ATP-binding</keyword>
<evidence type="ECO:0000256" key="18">
    <source>
        <dbReference type="ARBA" id="ARBA00022840"/>
    </source>
</evidence>
<feature type="compositionally biased region" description="Basic and acidic residues" evidence="30">
    <location>
        <begin position="1639"/>
        <end position="1655"/>
    </location>
</feature>
<feature type="compositionally biased region" description="Acidic residues" evidence="30">
    <location>
        <begin position="436"/>
        <end position="447"/>
    </location>
</feature>
<keyword evidence="23" id="KW-0234">DNA repair</keyword>
<comment type="subcellular location">
    <subcellularLocation>
        <location evidence="3">Mitochondrion</location>
    </subcellularLocation>
    <subcellularLocation>
        <location evidence="2">Nucleus</location>
    </subcellularLocation>
</comment>
<evidence type="ECO:0000256" key="21">
    <source>
        <dbReference type="ARBA" id="ARBA00023125"/>
    </source>
</evidence>
<evidence type="ECO:0000256" key="3">
    <source>
        <dbReference type="ARBA" id="ARBA00004173"/>
    </source>
</evidence>
<keyword evidence="20" id="KW-0411">Iron-sulfur</keyword>
<name>A0A4U7AYH8_9PEZI</name>
<feature type="domain" description="DNA replication factor Dna2 N-terminal" evidence="32">
    <location>
        <begin position="582"/>
        <end position="785"/>
    </location>
</feature>
<dbReference type="GO" id="GO:0006260">
    <property type="term" value="P:DNA replication"/>
    <property type="evidence" value="ECO:0007669"/>
    <property type="project" value="UniProtKB-KW"/>
</dbReference>
<dbReference type="FunFam" id="3.90.320.10:FF:000001">
    <property type="entry name" value="DNA replication helicase Dna2"/>
    <property type="match status" value="1"/>
</dbReference>
<feature type="compositionally biased region" description="Low complexity" evidence="30">
    <location>
        <begin position="1686"/>
        <end position="1698"/>
    </location>
</feature>
<keyword evidence="11" id="KW-0540">Nuclease</keyword>
<dbReference type="Pfam" id="PF01930">
    <property type="entry name" value="Cas_Cas4"/>
    <property type="match status" value="1"/>
</dbReference>
<feature type="region of interest" description="Disordered" evidence="30">
    <location>
        <begin position="392"/>
        <end position="447"/>
    </location>
</feature>
<evidence type="ECO:0000256" key="7">
    <source>
        <dbReference type="ARBA" id="ARBA00017880"/>
    </source>
</evidence>
<proteinExistence type="inferred from homology"/>
<dbReference type="InterPro" id="IPR041677">
    <property type="entry name" value="DNA2/NAM7_AAA_11"/>
</dbReference>
<dbReference type="InterPro" id="IPR005365">
    <property type="entry name" value="Npr3"/>
</dbReference>
<evidence type="ECO:0000259" key="36">
    <source>
        <dbReference type="Pfam" id="PF24064"/>
    </source>
</evidence>
<evidence type="ECO:0000256" key="11">
    <source>
        <dbReference type="ARBA" id="ARBA00022722"/>
    </source>
</evidence>
<feature type="compositionally biased region" description="Basic and acidic residues" evidence="30">
    <location>
        <begin position="2285"/>
        <end position="2303"/>
    </location>
</feature>
<feature type="compositionally biased region" description="Polar residues" evidence="30">
    <location>
        <begin position="465"/>
        <end position="477"/>
    </location>
</feature>
<feature type="compositionally biased region" description="Polar residues" evidence="30">
    <location>
        <begin position="1"/>
        <end position="11"/>
    </location>
</feature>
<dbReference type="GO" id="GO:1904262">
    <property type="term" value="P:negative regulation of TORC1 signaling"/>
    <property type="evidence" value="ECO:0007669"/>
    <property type="project" value="TreeGrafter"/>
</dbReference>
<keyword evidence="15" id="KW-0227">DNA damage</keyword>
<feature type="region of interest" description="Disordered" evidence="30">
    <location>
        <begin position="1906"/>
        <end position="1931"/>
    </location>
</feature>
<organism evidence="37 38">
    <name type="scientific">Elsinoe australis</name>
    <dbReference type="NCBI Taxonomy" id="40998"/>
    <lineage>
        <taxon>Eukaryota</taxon>
        <taxon>Fungi</taxon>
        <taxon>Dikarya</taxon>
        <taxon>Ascomycota</taxon>
        <taxon>Pezizomycotina</taxon>
        <taxon>Dothideomycetes</taxon>
        <taxon>Dothideomycetidae</taxon>
        <taxon>Myriangiales</taxon>
        <taxon>Elsinoaceae</taxon>
        <taxon>Elsinoe</taxon>
    </lineage>
</organism>
<evidence type="ECO:0000256" key="5">
    <source>
        <dbReference type="ARBA" id="ARBA00010546"/>
    </source>
</evidence>
<evidence type="ECO:0000256" key="26">
    <source>
        <dbReference type="ARBA" id="ARBA00025376"/>
    </source>
</evidence>
<dbReference type="Pfam" id="PF21123">
    <property type="entry name" value="Dna2_Rift"/>
    <property type="match status" value="1"/>
</dbReference>
<dbReference type="GO" id="GO:0051539">
    <property type="term" value="F:4 iron, 4 sulfur cluster binding"/>
    <property type="evidence" value="ECO:0007669"/>
    <property type="project" value="UniProtKB-KW"/>
</dbReference>
<evidence type="ECO:0000256" key="8">
    <source>
        <dbReference type="ARBA" id="ARBA00021516"/>
    </source>
</evidence>
<dbReference type="InterPro" id="IPR014808">
    <property type="entry name" value="DNA_replication_fac_Dna2_N"/>
</dbReference>
<comment type="similarity">
    <text evidence="4">Belongs to the DNA2/NAM7 helicase family.</text>
</comment>
<dbReference type="GO" id="GO:0005634">
    <property type="term" value="C:nucleus"/>
    <property type="evidence" value="ECO:0007669"/>
    <property type="project" value="UniProtKB-SubCell"/>
</dbReference>
<feature type="compositionally biased region" description="Basic and acidic residues" evidence="30">
    <location>
        <begin position="1920"/>
        <end position="1931"/>
    </location>
</feature>
<dbReference type="GO" id="GO:0005739">
    <property type="term" value="C:mitochondrion"/>
    <property type="evidence" value="ECO:0007669"/>
    <property type="project" value="UniProtKB-SubCell"/>
</dbReference>
<dbReference type="Proteomes" id="UP000308133">
    <property type="component" value="Unassembled WGS sequence"/>
</dbReference>
<dbReference type="InterPro" id="IPR026851">
    <property type="entry name" value="Dna2/JHS1_DEXXQ-box"/>
</dbReference>
<keyword evidence="12" id="KW-0479">Metal-binding</keyword>
<evidence type="ECO:0000256" key="12">
    <source>
        <dbReference type="ARBA" id="ARBA00022723"/>
    </source>
</evidence>
<evidence type="ECO:0000256" key="28">
    <source>
        <dbReference type="ARBA" id="ARBA00032548"/>
    </source>
</evidence>
<evidence type="ECO:0000256" key="9">
    <source>
        <dbReference type="ARBA" id="ARBA00022485"/>
    </source>
</evidence>
<evidence type="ECO:0000256" key="13">
    <source>
        <dbReference type="ARBA" id="ARBA00022741"/>
    </source>
</evidence>
<evidence type="ECO:0000256" key="1">
    <source>
        <dbReference type="ARBA" id="ARBA00001966"/>
    </source>
</evidence>
<keyword evidence="19" id="KW-0408">Iron</keyword>